<dbReference type="InterPro" id="IPR041492">
    <property type="entry name" value="HAD_2"/>
</dbReference>
<comment type="caution">
    <text evidence="1">The sequence shown here is derived from an EMBL/GenBank/DDBJ whole genome shotgun (WGS) entry which is preliminary data.</text>
</comment>
<dbReference type="InterPro" id="IPR050155">
    <property type="entry name" value="HAD-like_hydrolase_sf"/>
</dbReference>
<dbReference type="InterPro" id="IPR023198">
    <property type="entry name" value="PGP-like_dom2"/>
</dbReference>
<evidence type="ECO:0000313" key="2">
    <source>
        <dbReference type="Proteomes" id="UP000255036"/>
    </source>
</evidence>
<organism evidence="1 2">
    <name type="scientific">Anaerosacchariphilus polymeriproducens</name>
    <dbReference type="NCBI Taxonomy" id="1812858"/>
    <lineage>
        <taxon>Bacteria</taxon>
        <taxon>Bacillati</taxon>
        <taxon>Bacillota</taxon>
        <taxon>Clostridia</taxon>
        <taxon>Lachnospirales</taxon>
        <taxon>Lachnospiraceae</taxon>
        <taxon>Anaerosacchariphilus</taxon>
    </lineage>
</organism>
<accession>A0A371AWS4</accession>
<gene>
    <name evidence="1" type="ORF">DWV06_06670</name>
</gene>
<dbReference type="GO" id="GO:0016787">
    <property type="term" value="F:hydrolase activity"/>
    <property type="evidence" value="ECO:0007669"/>
    <property type="project" value="UniProtKB-KW"/>
</dbReference>
<dbReference type="SFLD" id="SFLDS00003">
    <property type="entry name" value="Haloacid_Dehalogenase"/>
    <property type="match status" value="1"/>
</dbReference>
<dbReference type="FunFam" id="3.40.50.1000:FF:000022">
    <property type="entry name" value="Phosphoglycolate phosphatase"/>
    <property type="match status" value="1"/>
</dbReference>
<dbReference type="CDD" id="cd04302">
    <property type="entry name" value="HAD_5NT"/>
    <property type="match status" value="1"/>
</dbReference>
<dbReference type="PANTHER" id="PTHR43434">
    <property type="entry name" value="PHOSPHOGLYCOLATE PHOSPHATASE"/>
    <property type="match status" value="1"/>
</dbReference>
<keyword evidence="2" id="KW-1185">Reference proteome</keyword>
<sequence>MYHTILFDLDGTLTDPKEGITKCVQYSLKHFDIEEEDLDQLEHFIGPPLMEQFMECYGFDQRTAELAVEKYRERYSKIGILENQIYPGIKKLLEELKYAGKVISLASSKPTVYCKEIVERFGIADYFQVIVGSELDGRRTNKAEVIEEALNCLQIKEEEKYNVIMVGDRSHDIIGAKKNGLTTIGVKIGYAKEGELEEAGADYIVESIDKLHELLFKIMK</sequence>
<dbReference type="Gene3D" id="1.10.150.240">
    <property type="entry name" value="Putative phosphatase, domain 2"/>
    <property type="match status" value="1"/>
</dbReference>
<evidence type="ECO:0000313" key="1">
    <source>
        <dbReference type="EMBL" id="RDU23972.1"/>
    </source>
</evidence>
<dbReference type="SFLD" id="SFLDG01129">
    <property type="entry name" value="C1.5:_HAD__Beta-PGM__Phosphata"/>
    <property type="match status" value="1"/>
</dbReference>
<dbReference type="InterPro" id="IPR036412">
    <property type="entry name" value="HAD-like_sf"/>
</dbReference>
<proteinExistence type="predicted"/>
<dbReference type="Gene3D" id="3.40.50.1000">
    <property type="entry name" value="HAD superfamily/HAD-like"/>
    <property type="match status" value="1"/>
</dbReference>
<dbReference type="OrthoDB" id="9792518at2"/>
<dbReference type="Pfam" id="PF13419">
    <property type="entry name" value="HAD_2"/>
    <property type="match status" value="1"/>
</dbReference>
<dbReference type="GO" id="GO:0004713">
    <property type="term" value="F:protein tyrosine kinase activity"/>
    <property type="evidence" value="ECO:0007669"/>
    <property type="project" value="TreeGrafter"/>
</dbReference>
<dbReference type="RefSeq" id="WP_115481406.1">
    <property type="nucleotide sequence ID" value="NZ_QRCT01000016.1"/>
</dbReference>
<dbReference type="SUPFAM" id="SSF56784">
    <property type="entry name" value="HAD-like"/>
    <property type="match status" value="1"/>
</dbReference>
<dbReference type="AlphaFoldDB" id="A0A371AWS4"/>
<protein>
    <submittedName>
        <fullName evidence="1">HAD family hydrolase</fullName>
    </submittedName>
</protein>
<keyword evidence="1" id="KW-0378">Hydrolase</keyword>
<reference evidence="1 2" key="1">
    <citation type="submission" date="2018-07" db="EMBL/GenBank/DDBJ databases">
        <title>Anaerosacharophilus polymeroproducens gen. nov. sp. nov., an anaerobic bacterium isolated from salt field.</title>
        <authorList>
            <person name="Kim W."/>
            <person name="Yang S.-H."/>
            <person name="Oh J."/>
            <person name="Lee J.-H."/>
            <person name="Kwon K.K."/>
        </authorList>
    </citation>
    <scope>NUCLEOTIDE SEQUENCE [LARGE SCALE GENOMIC DNA]</scope>
    <source>
        <strain evidence="1 2">MCWD5</strain>
    </source>
</reference>
<dbReference type="EMBL" id="QRCT01000016">
    <property type="protein sequence ID" value="RDU23972.1"/>
    <property type="molecule type" value="Genomic_DNA"/>
</dbReference>
<dbReference type="Proteomes" id="UP000255036">
    <property type="component" value="Unassembled WGS sequence"/>
</dbReference>
<dbReference type="GO" id="GO:0005829">
    <property type="term" value="C:cytosol"/>
    <property type="evidence" value="ECO:0007669"/>
    <property type="project" value="TreeGrafter"/>
</dbReference>
<dbReference type="PANTHER" id="PTHR43434:SF20">
    <property type="entry name" value="5'-NUCLEOTIDASE"/>
    <property type="match status" value="1"/>
</dbReference>
<dbReference type="InterPro" id="IPR023214">
    <property type="entry name" value="HAD_sf"/>
</dbReference>
<name>A0A371AWS4_9FIRM</name>